<comment type="caution">
    <text evidence="2">The sequence shown here is derived from an EMBL/GenBank/DDBJ whole genome shotgun (WGS) entry which is preliminary data.</text>
</comment>
<gene>
    <name evidence="2" type="ORF">FGG08_003102</name>
</gene>
<reference evidence="2" key="1">
    <citation type="submission" date="2021-03" db="EMBL/GenBank/DDBJ databases">
        <title>Comparative genomics and phylogenomic investigation of the class Geoglossomycetes provide insights into ecological specialization and systematics.</title>
        <authorList>
            <person name="Melie T."/>
            <person name="Pirro S."/>
            <person name="Miller A.N."/>
            <person name="Quandt A."/>
        </authorList>
    </citation>
    <scope>NUCLEOTIDE SEQUENCE</scope>
    <source>
        <strain evidence="2">GBOQ0MN5Z8</strain>
    </source>
</reference>
<keyword evidence="1" id="KW-1133">Transmembrane helix</keyword>
<evidence type="ECO:0000256" key="1">
    <source>
        <dbReference type="SAM" id="Phobius"/>
    </source>
</evidence>
<dbReference type="AlphaFoldDB" id="A0A9P8L100"/>
<feature type="transmembrane region" description="Helical" evidence="1">
    <location>
        <begin position="883"/>
        <end position="903"/>
    </location>
</feature>
<keyword evidence="3" id="KW-1185">Reference proteome</keyword>
<dbReference type="OrthoDB" id="194358at2759"/>
<organism evidence="2 3">
    <name type="scientific">Glutinoglossum americanum</name>
    <dbReference type="NCBI Taxonomy" id="1670608"/>
    <lineage>
        <taxon>Eukaryota</taxon>
        <taxon>Fungi</taxon>
        <taxon>Dikarya</taxon>
        <taxon>Ascomycota</taxon>
        <taxon>Pezizomycotina</taxon>
        <taxon>Geoglossomycetes</taxon>
        <taxon>Geoglossales</taxon>
        <taxon>Geoglossaceae</taxon>
        <taxon>Glutinoglossum</taxon>
    </lineage>
</organism>
<evidence type="ECO:0000313" key="3">
    <source>
        <dbReference type="Proteomes" id="UP000698800"/>
    </source>
</evidence>
<evidence type="ECO:0000313" key="2">
    <source>
        <dbReference type="EMBL" id="KAH0542506.1"/>
    </source>
</evidence>
<keyword evidence="1" id="KW-0472">Membrane</keyword>
<name>A0A9P8L100_9PEZI</name>
<keyword evidence="1" id="KW-0812">Transmembrane</keyword>
<proteinExistence type="predicted"/>
<evidence type="ECO:0008006" key="4">
    <source>
        <dbReference type="Google" id="ProtNLM"/>
    </source>
</evidence>
<dbReference type="InterPro" id="IPR036770">
    <property type="entry name" value="Ankyrin_rpt-contain_sf"/>
</dbReference>
<sequence length="919" mass="102812">MEPTITIVGFAASLATLATLVINSSKTLYNLRRRLKNAPEDITRLLHQLRDYEGLLCEVQHRLQQDNQGNTPGLQMLLARVAEQMKEDMEGFAGAIQRVNGLLDGHTNITSGKLLTLRIRHILQEDVVREYQRLISSHVGTLTLLLSILSNRKLDAISNRAAQLSAISSARFEFVCSALTNLHSSQNAQHKLHQSALTNIEGHLQKLQGQLSLSAVHPSRISSSGRSASGRAAASNCHATAVIGRTQHFSLPFWKVVTTHNSAVEKGSRSRHRHILTFVPPPWLSYIVLQWEFQMCEATGGGLPRMSLSLTPVSYNPSPEFRAAITNFDIAELRRLFREGAARPTDYVLLRKPMSLLEAFAMRVEKPNCRYGALAMYKFLLKEGCGNDDPILASLHSRVLISLAKRSQPQLRESLDAFLGHGGNMFWRHGSQGTIMSLIMRHGATFDCVHDYLFRQPEPWTASELSPIDRWLVGILAHTDERFRRALQHYLNSYRSLFYTSRTSRSSDAVFDIDSIVAEVQSAPTRDRIELLKILSKWGTGAMFLPFLRAGFDINETVSNELTPWLRLSYLGKAVRWGNPDTFRTLLDAGAAPVWALTYLSRHPTSLPPTKYPTSRREMILTLVERAEPEHLAQREEEMLSLLLRSDEIRGYCPTAADKLIDRFFLKRNDTFIQEAPELLNSYILIAIILDLPAILQSLLDHGFCINGNQKIGTLHGGNRVVIKGDVVGKFTWLTFATHFGRAACVKPLLDNGASTTRRDPCGRTALQIAEEYSAGPHPRAAVVLNIWPYQPRQRLVSAEDDAETSAALRLAAGMQRGVSSGGPRSRGKNRVLPQVFASICSIFQHLEGFVPLPNQKSIQFRQQMAALRNTVMKLSRLSITEVLLLGISYFASLVALLFYGIARLFPKPRSQPSPARWD</sequence>
<dbReference type="Gene3D" id="1.25.40.20">
    <property type="entry name" value="Ankyrin repeat-containing domain"/>
    <property type="match status" value="1"/>
</dbReference>
<dbReference type="SUPFAM" id="SSF48403">
    <property type="entry name" value="Ankyrin repeat"/>
    <property type="match status" value="1"/>
</dbReference>
<accession>A0A9P8L100</accession>
<protein>
    <recommendedName>
        <fullName evidence="4">Fungal N-terminal domain-containing protein</fullName>
    </recommendedName>
</protein>
<dbReference type="Proteomes" id="UP000698800">
    <property type="component" value="Unassembled WGS sequence"/>
</dbReference>
<dbReference type="EMBL" id="JAGHQL010000052">
    <property type="protein sequence ID" value="KAH0542506.1"/>
    <property type="molecule type" value="Genomic_DNA"/>
</dbReference>